<evidence type="ECO:0000313" key="1">
    <source>
        <dbReference type="EMBL" id="EDX74511.1"/>
    </source>
</evidence>
<organism evidence="1 2">
    <name type="scientific">Coleofasciculus chthonoplastes PCC 7420</name>
    <dbReference type="NCBI Taxonomy" id="118168"/>
    <lineage>
        <taxon>Bacteria</taxon>
        <taxon>Bacillati</taxon>
        <taxon>Cyanobacteriota</taxon>
        <taxon>Cyanophyceae</taxon>
        <taxon>Coleofasciculales</taxon>
        <taxon>Coleofasciculaceae</taxon>
        <taxon>Coleofasciculus</taxon>
    </lineage>
</organism>
<dbReference type="AlphaFoldDB" id="B4VUQ3"/>
<dbReference type="HOGENOM" id="CLU_3232143_0_0_3"/>
<dbReference type="EMBL" id="DS989853">
    <property type="protein sequence ID" value="EDX74511.1"/>
    <property type="molecule type" value="Genomic_DNA"/>
</dbReference>
<name>B4VUQ3_9CYAN</name>
<protein>
    <submittedName>
        <fullName evidence="1">Uncharacterized protein</fullName>
    </submittedName>
</protein>
<reference evidence="1 2" key="1">
    <citation type="submission" date="2008-07" db="EMBL/GenBank/DDBJ databases">
        <authorList>
            <person name="Tandeau de Marsac N."/>
            <person name="Ferriera S."/>
            <person name="Johnson J."/>
            <person name="Kravitz S."/>
            <person name="Beeson K."/>
            <person name="Sutton G."/>
            <person name="Rogers Y.-H."/>
            <person name="Friedman R."/>
            <person name="Frazier M."/>
            <person name="Venter J.C."/>
        </authorList>
    </citation>
    <scope>NUCLEOTIDE SEQUENCE [LARGE SCALE GENOMIC DNA]</scope>
    <source>
        <strain evidence="1 2">PCC 7420</strain>
    </source>
</reference>
<gene>
    <name evidence="1" type="ORF">MC7420_4035</name>
</gene>
<evidence type="ECO:0000313" key="2">
    <source>
        <dbReference type="Proteomes" id="UP000003835"/>
    </source>
</evidence>
<sequence>MPWRVWAGLVTSGCHRKDSSETRPYTINIHVAPHTVKVRKSHP</sequence>
<accession>B4VUQ3</accession>
<keyword evidence="2" id="KW-1185">Reference proteome</keyword>
<dbReference type="Proteomes" id="UP000003835">
    <property type="component" value="Unassembled WGS sequence"/>
</dbReference>
<proteinExistence type="predicted"/>